<feature type="domain" description="Galactofuranosyltransferase GlfT2 N-terminal" evidence="5">
    <location>
        <begin position="76"/>
        <end position="204"/>
    </location>
</feature>
<evidence type="ECO:0000313" key="7">
    <source>
        <dbReference type="EMBL" id="MFC4833113.1"/>
    </source>
</evidence>
<sequence>MTSTVDKGRRGGATGTVEMSVRPAGTALLQRVILPRPAEPTSVRALYLDEGTATSVKTTAPTAHRPGTYDETADEYVMHVRRSGQRVAEVVSRTGVRLPERSEVSFAAYFNAFPAAYWRRWSILDGITLRLRLRGRGRVDVHRSTARGVAVHVSGEVVGTEANDTEHEVVVPVSLAPFGDGGWVWFDLTSEGSSLELVAGGWYAEREAPGRAAIAVGMPTFNRPTDCVATLKALGDDPLVRDSLTAVIIPDQGTSKVRDQPGFDEAAAALGDKLRIIDQPNLGGSGGYARIMYEALENTDAEQILFMDDDIVLEPDSVLRALAFSRFAREDMLVGGQMLSLQARSHLHAMGEVVDRGTFFWQLAPHTTDDHDFAVDSLRETLWMHRRTDVDYNAWWMCLIPRSVAERIGLPLPLFIKWDDCEYGLRAGSHGIPTATVPGVGIWHLSFVEKDDSSDWQAYFHVRNRLVVGALHGPDNPRAMLADSLKRTLRHLFLLEYSTIALHHMAMRDFLSGPKSLFGALPTALGAVRATRAEFPDGTVHRGADEVPRSAMGARESQLWPKPPVGKVAQVAALARGLAHQLRPVDRAALERPQREVPAEHSQWFMLSRLDGAAVTTSDGSGVTFRKRDREMFWSMLRESVALHAEIAKAWPSARARYQEAMGELVSREAWREQVFDRFR</sequence>
<comment type="caution">
    <text evidence="7">The sequence shown here is derived from an EMBL/GenBank/DDBJ whole genome shotgun (WGS) entry which is preliminary data.</text>
</comment>
<dbReference type="Pfam" id="PF17994">
    <property type="entry name" value="Glft2_N"/>
    <property type="match status" value="1"/>
</dbReference>
<dbReference type="InterPro" id="IPR029044">
    <property type="entry name" value="Nucleotide-diphossugar_trans"/>
</dbReference>
<organism evidence="7 8">
    <name type="scientific">Actinomycetospora chibensis</name>
    <dbReference type="NCBI Taxonomy" id="663606"/>
    <lineage>
        <taxon>Bacteria</taxon>
        <taxon>Bacillati</taxon>
        <taxon>Actinomycetota</taxon>
        <taxon>Actinomycetes</taxon>
        <taxon>Pseudonocardiales</taxon>
        <taxon>Pseudonocardiaceae</taxon>
        <taxon>Actinomycetospora</taxon>
    </lineage>
</organism>
<dbReference type="Pfam" id="PF13641">
    <property type="entry name" value="Glyco_tranf_2_3"/>
    <property type="match status" value="1"/>
</dbReference>
<dbReference type="PANTHER" id="PTHR43179">
    <property type="entry name" value="RHAMNOSYLTRANSFERASE WBBL"/>
    <property type="match status" value="1"/>
</dbReference>
<name>A0ABV9RIJ5_9PSEU</name>
<dbReference type="SUPFAM" id="SSF53448">
    <property type="entry name" value="Nucleotide-diphospho-sugar transferases"/>
    <property type="match status" value="1"/>
</dbReference>
<reference evidence="8" key="1">
    <citation type="journal article" date="2019" name="Int. J. Syst. Evol. Microbiol.">
        <title>The Global Catalogue of Microorganisms (GCM) 10K type strain sequencing project: providing services to taxonomists for standard genome sequencing and annotation.</title>
        <authorList>
            <consortium name="The Broad Institute Genomics Platform"/>
            <consortium name="The Broad Institute Genome Sequencing Center for Infectious Disease"/>
            <person name="Wu L."/>
            <person name="Ma J."/>
        </authorList>
    </citation>
    <scope>NUCLEOTIDE SEQUENCE [LARGE SCALE GENOMIC DNA]</scope>
    <source>
        <strain evidence="8">CCUG 50347</strain>
    </source>
</reference>
<keyword evidence="4 7" id="KW-0808">Transferase</keyword>
<dbReference type="EC" id="2.4.-.-" evidence="7"/>
<dbReference type="EMBL" id="JBHSIM010000023">
    <property type="protein sequence ID" value="MFC4833113.1"/>
    <property type="molecule type" value="Genomic_DNA"/>
</dbReference>
<proteinExistence type="inferred from homology"/>
<dbReference type="PANTHER" id="PTHR43179:SF12">
    <property type="entry name" value="GALACTOFURANOSYLTRANSFERASE GLFT2"/>
    <property type="match status" value="1"/>
</dbReference>
<dbReference type="Proteomes" id="UP001595909">
    <property type="component" value="Unassembled WGS sequence"/>
</dbReference>
<gene>
    <name evidence="7" type="ORF">ACFPEL_11925</name>
</gene>
<evidence type="ECO:0000256" key="2">
    <source>
        <dbReference type="ARBA" id="ARBA00006739"/>
    </source>
</evidence>
<dbReference type="CDD" id="cd00761">
    <property type="entry name" value="Glyco_tranf_GTA_type"/>
    <property type="match status" value="1"/>
</dbReference>
<dbReference type="InterPro" id="IPR040492">
    <property type="entry name" value="GlfT2_N"/>
</dbReference>
<comment type="similarity">
    <text evidence="2">Belongs to the glycosyltransferase 2 family.</text>
</comment>
<feature type="domain" description="Galactofuranosyltransferase-2 C-terminal" evidence="6">
    <location>
        <begin position="480"/>
        <end position="677"/>
    </location>
</feature>
<evidence type="ECO:0000259" key="6">
    <source>
        <dbReference type="Pfam" id="PF19320"/>
    </source>
</evidence>
<keyword evidence="8" id="KW-1185">Reference proteome</keyword>
<comment type="pathway">
    <text evidence="1">Cell wall biogenesis; cell wall polysaccharide biosynthesis.</text>
</comment>
<evidence type="ECO:0000259" key="5">
    <source>
        <dbReference type="Pfam" id="PF17994"/>
    </source>
</evidence>
<evidence type="ECO:0000313" key="8">
    <source>
        <dbReference type="Proteomes" id="UP001595909"/>
    </source>
</evidence>
<evidence type="ECO:0000256" key="3">
    <source>
        <dbReference type="ARBA" id="ARBA00022676"/>
    </source>
</evidence>
<evidence type="ECO:0000256" key="1">
    <source>
        <dbReference type="ARBA" id="ARBA00004776"/>
    </source>
</evidence>
<accession>A0ABV9RIJ5</accession>
<keyword evidence="3 7" id="KW-0328">Glycosyltransferase</keyword>
<dbReference type="Gene3D" id="3.90.550.60">
    <property type="match status" value="1"/>
</dbReference>
<evidence type="ECO:0000256" key="4">
    <source>
        <dbReference type="ARBA" id="ARBA00022679"/>
    </source>
</evidence>
<dbReference type="GO" id="GO:0016757">
    <property type="term" value="F:glycosyltransferase activity"/>
    <property type="evidence" value="ECO:0007669"/>
    <property type="project" value="UniProtKB-KW"/>
</dbReference>
<dbReference type="RefSeq" id="WP_274187231.1">
    <property type="nucleotide sequence ID" value="NZ_BAABHN010000023.1"/>
</dbReference>
<protein>
    <submittedName>
        <fullName evidence="7">Glycosyltransferase</fullName>
        <ecNumber evidence="7">2.4.-.-</ecNumber>
    </submittedName>
</protein>
<dbReference type="InterPro" id="IPR045699">
    <property type="entry name" value="GlfT2_C"/>
</dbReference>
<dbReference type="Pfam" id="PF19320">
    <property type="entry name" value="GlfT2_domain3"/>
    <property type="match status" value="1"/>
</dbReference>